<protein>
    <submittedName>
        <fullName evidence="2">Uncharacterized protein</fullName>
    </submittedName>
</protein>
<feature type="transmembrane region" description="Helical" evidence="1">
    <location>
        <begin position="208"/>
        <end position="227"/>
    </location>
</feature>
<proteinExistence type="predicted"/>
<accession>A0AB34IIZ6</accession>
<evidence type="ECO:0000313" key="2">
    <source>
        <dbReference type="EMBL" id="KAL1499855.1"/>
    </source>
</evidence>
<dbReference type="PANTHER" id="PTHR34993:SF1">
    <property type="entry name" value="TRANSMEMBRANE PROTEIN"/>
    <property type="match status" value="1"/>
</dbReference>
<keyword evidence="3" id="KW-1185">Reference proteome</keyword>
<feature type="transmembrane region" description="Helical" evidence="1">
    <location>
        <begin position="464"/>
        <end position="480"/>
    </location>
</feature>
<keyword evidence="1" id="KW-1133">Transmembrane helix</keyword>
<dbReference type="Proteomes" id="UP001515480">
    <property type="component" value="Unassembled WGS sequence"/>
</dbReference>
<feature type="transmembrane region" description="Helical" evidence="1">
    <location>
        <begin position="574"/>
        <end position="594"/>
    </location>
</feature>
<feature type="transmembrane region" description="Helical" evidence="1">
    <location>
        <begin position="830"/>
        <end position="855"/>
    </location>
</feature>
<keyword evidence="1" id="KW-0472">Membrane</keyword>
<gene>
    <name evidence="2" type="ORF">AB1Y20_012538</name>
</gene>
<dbReference type="PANTHER" id="PTHR34993">
    <property type="entry name" value="TRANSMEMBRANE PROTEIN"/>
    <property type="match status" value="1"/>
</dbReference>
<feature type="transmembrane region" description="Helical" evidence="1">
    <location>
        <begin position="426"/>
        <end position="444"/>
    </location>
</feature>
<name>A0AB34IIZ6_PRYPA</name>
<feature type="transmembrane region" description="Helical" evidence="1">
    <location>
        <begin position="127"/>
        <end position="144"/>
    </location>
</feature>
<feature type="transmembrane region" description="Helical" evidence="1">
    <location>
        <begin position="234"/>
        <end position="254"/>
    </location>
</feature>
<keyword evidence="1" id="KW-0812">Transmembrane</keyword>
<organism evidence="2 3">
    <name type="scientific">Prymnesium parvum</name>
    <name type="common">Toxic golden alga</name>
    <dbReference type="NCBI Taxonomy" id="97485"/>
    <lineage>
        <taxon>Eukaryota</taxon>
        <taxon>Haptista</taxon>
        <taxon>Haptophyta</taxon>
        <taxon>Prymnesiophyceae</taxon>
        <taxon>Prymnesiales</taxon>
        <taxon>Prymnesiaceae</taxon>
        <taxon>Prymnesium</taxon>
    </lineage>
</organism>
<feature type="transmembrane region" description="Helical" evidence="1">
    <location>
        <begin position="709"/>
        <end position="729"/>
    </location>
</feature>
<evidence type="ECO:0000313" key="3">
    <source>
        <dbReference type="Proteomes" id="UP001515480"/>
    </source>
</evidence>
<feature type="transmembrane region" description="Helical" evidence="1">
    <location>
        <begin position="741"/>
        <end position="761"/>
    </location>
</feature>
<feature type="transmembrane region" description="Helical" evidence="1">
    <location>
        <begin position="389"/>
        <end position="406"/>
    </location>
</feature>
<reference evidence="2 3" key="1">
    <citation type="journal article" date="2024" name="Science">
        <title>Giant polyketide synthase enzymes in the biosynthesis of giant marine polyether toxins.</title>
        <authorList>
            <person name="Fallon T.R."/>
            <person name="Shende V.V."/>
            <person name="Wierzbicki I.H."/>
            <person name="Pendleton A.L."/>
            <person name="Watervoot N.F."/>
            <person name="Auber R.P."/>
            <person name="Gonzalez D.J."/>
            <person name="Wisecaver J.H."/>
            <person name="Moore B.S."/>
        </authorList>
    </citation>
    <scope>NUCLEOTIDE SEQUENCE [LARGE SCALE GENOMIC DNA]</scope>
    <source>
        <strain evidence="2 3">12B1</strain>
    </source>
</reference>
<sequence>MCKHAAAQREGGAHDLSKTSAADLLSMKEDLEARLARFQRAFHEKYGRSPNEAECAPAKPAMRWYKSVCKELCAREQSASRGKHDGASRDAAQQHGDFDRVHAALTHQAQVAPPAARKKKRWKLSHFFPGPAMLELIINWAQYLQLFAAMLGEGAEISEKDVSSTASWTTDFQEAMSYFAIFNIDFDTVASQIQSYSWTIDLDWRRKHVGLTIAVPLAMGIITVLLIKSLDEIIVLCLLTIGVLAVMFGIIGSVLLNSRTNDTPIFVTNENMQWLSFAGLTLLIVAVICYFVRYVKTLRLVRRLLEDEVWNLQTKLAESADAIQAGDVQEAQLHAEDIASMLPDRDAFIGGSANSASEALEQLQNAKRAKEGRDHIIERPKLSTFIKTNLAWAGVTLIACILWLDYLEHLPADWEVIPVSSGVMQMLAIIFTVFSVLILLYQLITLSPRGQLFLLHAKYKFKSVYVGLLVIASSSLYIPVTRQALTVFMCFQRDCDAGSWYPLSSPSDSFSLSSYISTTPGACQSCEFLSGPTTDLSAATSTCPSQTQQQLCAAVSTRRLQDSPDLSCDEQWPYLIPSSVMTLLCFSLGTLWLYHELVAQHTKRYASLIIEEEDHRDTRTRKSHRARFLPGGLRQRVAKFKQGALAEWDEMEEEEQNEAWVRRVRPSKRNKARTLYCDFKYRWRGWKVTLLWQKLLIVLVVTMQRAHGYPVATALSFGAIHCVMFAVNMFAHPYLDVRADFLSISISLSNVFNSIVAALALNGLEMQHSWINIIYAINFAVPPAAVCVGWLVKQRQARARAALGKRVGEPEDTPTMAKQRLLIERNINEYTLRLLVSWTSAIVFCSCFAAELIFIGQFEGLILSPVWTHASPDLVPSTTATCAVESRMRTLEFAGYNNWSQFVSSCCCMARTAEAPWSLTNGSMVLNSTLASSDPLVELWMCQNSSSTVYKERQRHINYISHREFCGTFFVDTSGSPIAEYEPYWDSVESRFVVDFYYPNGSLSETILDYW</sequence>
<feature type="transmembrane region" description="Helical" evidence="1">
    <location>
        <begin position="685"/>
        <end position="703"/>
    </location>
</feature>
<dbReference type="AlphaFoldDB" id="A0AB34IIZ6"/>
<feature type="transmembrane region" description="Helical" evidence="1">
    <location>
        <begin position="773"/>
        <end position="792"/>
    </location>
</feature>
<dbReference type="EMBL" id="JBGBPQ010000024">
    <property type="protein sequence ID" value="KAL1499855.1"/>
    <property type="molecule type" value="Genomic_DNA"/>
</dbReference>
<feature type="transmembrane region" description="Helical" evidence="1">
    <location>
        <begin position="274"/>
        <end position="295"/>
    </location>
</feature>
<comment type="caution">
    <text evidence="2">The sequence shown here is derived from an EMBL/GenBank/DDBJ whole genome shotgun (WGS) entry which is preliminary data.</text>
</comment>
<evidence type="ECO:0000256" key="1">
    <source>
        <dbReference type="SAM" id="Phobius"/>
    </source>
</evidence>